<protein>
    <submittedName>
        <fullName evidence="1">Uncharacterized protein</fullName>
    </submittedName>
</protein>
<comment type="caution">
    <text evidence="1">The sequence shown here is derived from an EMBL/GenBank/DDBJ whole genome shotgun (WGS) entry which is preliminary data.</text>
</comment>
<dbReference type="AlphaFoldDB" id="A0A0F4US48"/>
<reference evidence="1 2" key="1">
    <citation type="submission" date="2015-03" db="EMBL/GenBank/DDBJ databases">
        <title>Comparative genomics of Pseudomonas insights into diversity of traits involved in vanlence and defense.</title>
        <authorList>
            <person name="Qin Y."/>
        </authorList>
    </citation>
    <scope>NUCLEOTIDE SEQUENCE [LARGE SCALE GENOMIC DNA]</scope>
    <source>
        <strain evidence="1 2">H24</strain>
    </source>
</reference>
<gene>
    <name evidence="1" type="ORF">VD17_30215</name>
</gene>
<name>A0A0F4US48_PSEFL</name>
<organism evidence="1 2">
    <name type="scientific">Pseudomonas fluorescens</name>
    <dbReference type="NCBI Taxonomy" id="294"/>
    <lineage>
        <taxon>Bacteria</taxon>
        <taxon>Pseudomonadati</taxon>
        <taxon>Pseudomonadota</taxon>
        <taxon>Gammaproteobacteria</taxon>
        <taxon>Pseudomonadales</taxon>
        <taxon>Pseudomonadaceae</taxon>
        <taxon>Pseudomonas</taxon>
    </lineage>
</organism>
<dbReference type="Proteomes" id="UP000033400">
    <property type="component" value="Unassembled WGS sequence"/>
</dbReference>
<evidence type="ECO:0000313" key="1">
    <source>
        <dbReference type="EMBL" id="KJZ59513.1"/>
    </source>
</evidence>
<accession>A0A0F4US48</accession>
<evidence type="ECO:0000313" key="2">
    <source>
        <dbReference type="Proteomes" id="UP000033400"/>
    </source>
</evidence>
<proteinExistence type="predicted"/>
<dbReference type="PATRIC" id="fig|294.133.peg.6453"/>
<sequence length="110" mass="12186">MTNLTFKNNQSTTQAQNCYDLKGVGYLEPEDALAKYYKVIEIIFKRLTSSGGGITSLEVEIVNAFSVLRFSLEDDAPSPRRYDAKSATNLIKSIGLEFGIGMLESAIYFS</sequence>
<dbReference type="RefSeq" id="WP_046057031.1">
    <property type="nucleotide sequence ID" value="NZ_LACH01000093.1"/>
</dbReference>
<dbReference type="EMBL" id="LACH01000093">
    <property type="protein sequence ID" value="KJZ59513.1"/>
    <property type="molecule type" value="Genomic_DNA"/>
</dbReference>